<proteinExistence type="inferred from homology"/>
<dbReference type="Proteomes" id="UP000824111">
    <property type="component" value="Unassembled WGS sequence"/>
</dbReference>
<feature type="chain" id="PRO_5039461195" evidence="5">
    <location>
        <begin position="20"/>
        <end position="286"/>
    </location>
</feature>
<evidence type="ECO:0000256" key="4">
    <source>
        <dbReference type="RuleBase" id="RU003512"/>
    </source>
</evidence>
<feature type="signal peptide" evidence="5">
    <location>
        <begin position="1"/>
        <end position="19"/>
    </location>
</feature>
<dbReference type="GO" id="GO:0007155">
    <property type="term" value="P:cell adhesion"/>
    <property type="evidence" value="ECO:0007669"/>
    <property type="project" value="InterPro"/>
</dbReference>
<dbReference type="PRINTS" id="PR00690">
    <property type="entry name" value="ADHESNFAMILY"/>
</dbReference>
<dbReference type="PANTHER" id="PTHR42953">
    <property type="entry name" value="HIGH-AFFINITY ZINC UPTAKE SYSTEM PROTEIN ZNUA-RELATED"/>
    <property type="match status" value="1"/>
</dbReference>
<dbReference type="InterPro" id="IPR050492">
    <property type="entry name" value="Bact_metal-bind_prot9"/>
</dbReference>
<dbReference type="PANTHER" id="PTHR42953:SF3">
    <property type="entry name" value="HIGH-AFFINITY ZINC UPTAKE SYSTEM PROTEIN ZNUA"/>
    <property type="match status" value="1"/>
</dbReference>
<dbReference type="InterPro" id="IPR006128">
    <property type="entry name" value="Lipoprotein_PsaA-like"/>
</dbReference>
<evidence type="ECO:0000256" key="5">
    <source>
        <dbReference type="SAM" id="SignalP"/>
    </source>
</evidence>
<dbReference type="InterPro" id="IPR006127">
    <property type="entry name" value="ZnuA-like"/>
</dbReference>
<dbReference type="EMBL" id="DVND01000133">
    <property type="protein sequence ID" value="HIU48724.1"/>
    <property type="molecule type" value="Genomic_DNA"/>
</dbReference>
<accession>A0A9D1S666</accession>
<evidence type="ECO:0000313" key="6">
    <source>
        <dbReference type="EMBL" id="HIU48724.1"/>
    </source>
</evidence>
<evidence type="ECO:0000256" key="1">
    <source>
        <dbReference type="ARBA" id="ARBA00011028"/>
    </source>
</evidence>
<gene>
    <name evidence="6" type="ORF">IAB04_05125</name>
</gene>
<dbReference type="CDD" id="cd01017">
    <property type="entry name" value="AdcA"/>
    <property type="match status" value="1"/>
</dbReference>
<dbReference type="SUPFAM" id="SSF53807">
    <property type="entry name" value="Helical backbone' metal receptor"/>
    <property type="match status" value="1"/>
</dbReference>
<name>A0A9D1S666_9FIRM</name>
<dbReference type="PRINTS" id="PR00691">
    <property type="entry name" value="ADHESINB"/>
</dbReference>
<keyword evidence="3 5" id="KW-0732">Signal</keyword>
<comment type="similarity">
    <text evidence="1 4">Belongs to the bacterial solute-binding protein 9 family.</text>
</comment>
<sequence length="286" mass="31160">MKKLLMILSVLLVSACAPAERTDDGKVTVYTSFYAMYDFTKQLAGDTAAVENLVPVGVEPHDWEPSPEDIVKLEQADVFVYSGKGMESWCEQVLGTLENQDLIVVEAAKDVPELTADGAVDPHVWLDPANARIQMEAIADALVQADPANEAAYRERLAGCTAQLEQLDAAYREQLAACPRKDIIVSHAAYGYLCNAYGLQQTAIEGLAADSDASPARLAEIVDLIRANDIHYIFFEELVQSKAVDTLIQETGVEALALSPFEGDAEGRGYFTVMEENLENLVTALQ</sequence>
<dbReference type="GO" id="GO:0030001">
    <property type="term" value="P:metal ion transport"/>
    <property type="evidence" value="ECO:0007669"/>
    <property type="project" value="InterPro"/>
</dbReference>
<dbReference type="Pfam" id="PF01297">
    <property type="entry name" value="ZnuA"/>
    <property type="match status" value="1"/>
</dbReference>
<dbReference type="GO" id="GO:0046872">
    <property type="term" value="F:metal ion binding"/>
    <property type="evidence" value="ECO:0007669"/>
    <property type="project" value="InterPro"/>
</dbReference>
<comment type="caution">
    <text evidence="6">The sequence shown here is derived from an EMBL/GenBank/DDBJ whole genome shotgun (WGS) entry which is preliminary data.</text>
</comment>
<dbReference type="Gene3D" id="3.40.50.1980">
    <property type="entry name" value="Nitrogenase molybdenum iron protein domain"/>
    <property type="match status" value="2"/>
</dbReference>
<evidence type="ECO:0000256" key="3">
    <source>
        <dbReference type="ARBA" id="ARBA00022729"/>
    </source>
</evidence>
<dbReference type="InterPro" id="IPR006129">
    <property type="entry name" value="AdhesinB"/>
</dbReference>
<protein>
    <submittedName>
        <fullName evidence="6">Zinc ABC transporter substrate-binding protein</fullName>
    </submittedName>
</protein>
<reference evidence="6" key="1">
    <citation type="submission" date="2020-10" db="EMBL/GenBank/DDBJ databases">
        <authorList>
            <person name="Gilroy R."/>
        </authorList>
    </citation>
    <scope>NUCLEOTIDE SEQUENCE</scope>
    <source>
        <strain evidence="6">ChiSjej4B22-9803</strain>
    </source>
</reference>
<reference evidence="6" key="2">
    <citation type="journal article" date="2021" name="PeerJ">
        <title>Extensive microbial diversity within the chicken gut microbiome revealed by metagenomics and culture.</title>
        <authorList>
            <person name="Gilroy R."/>
            <person name="Ravi A."/>
            <person name="Getino M."/>
            <person name="Pursley I."/>
            <person name="Horton D.L."/>
            <person name="Alikhan N.F."/>
            <person name="Baker D."/>
            <person name="Gharbi K."/>
            <person name="Hall N."/>
            <person name="Watson M."/>
            <person name="Adriaenssens E.M."/>
            <person name="Foster-Nyarko E."/>
            <person name="Jarju S."/>
            <person name="Secka A."/>
            <person name="Antonio M."/>
            <person name="Oren A."/>
            <person name="Chaudhuri R.R."/>
            <person name="La Ragione R."/>
            <person name="Hildebrand F."/>
            <person name="Pallen M.J."/>
        </authorList>
    </citation>
    <scope>NUCLEOTIDE SEQUENCE</scope>
    <source>
        <strain evidence="6">ChiSjej4B22-9803</strain>
    </source>
</reference>
<dbReference type="AlphaFoldDB" id="A0A9D1S666"/>
<organism evidence="6 7">
    <name type="scientific">Candidatus Avimonoglobus intestinipullorum</name>
    <dbReference type="NCBI Taxonomy" id="2840699"/>
    <lineage>
        <taxon>Bacteria</taxon>
        <taxon>Bacillati</taxon>
        <taxon>Bacillota</taxon>
        <taxon>Clostridia</taxon>
        <taxon>Eubacteriales</taxon>
        <taxon>Candidatus Avimonoglobus</taxon>
    </lineage>
</organism>
<keyword evidence="2 4" id="KW-0813">Transport</keyword>
<evidence type="ECO:0000256" key="2">
    <source>
        <dbReference type="ARBA" id="ARBA00022448"/>
    </source>
</evidence>
<dbReference type="PROSITE" id="PS51257">
    <property type="entry name" value="PROKAR_LIPOPROTEIN"/>
    <property type="match status" value="1"/>
</dbReference>
<evidence type="ECO:0000313" key="7">
    <source>
        <dbReference type="Proteomes" id="UP000824111"/>
    </source>
</evidence>